<dbReference type="Proteomes" id="UP001157946">
    <property type="component" value="Unassembled WGS sequence"/>
</dbReference>
<reference evidence="1" key="1">
    <citation type="submission" date="2017-05" db="EMBL/GenBank/DDBJ databases">
        <authorList>
            <person name="Varghese N."/>
            <person name="Submissions S."/>
        </authorList>
    </citation>
    <scope>NUCLEOTIDE SEQUENCE</scope>
    <source>
        <strain evidence="1">DSM 45262</strain>
    </source>
</reference>
<proteinExistence type="predicted"/>
<gene>
    <name evidence="1" type="ORF">SAMN06265361_10560</name>
</gene>
<evidence type="ECO:0000313" key="2">
    <source>
        <dbReference type="Proteomes" id="UP001157946"/>
    </source>
</evidence>
<dbReference type="EMBL" id="FXTU01000005">
    <property type="protein sequence ID" value="SMP25707.1"/>
    <property type="molecule type" value="Genomic_DNA"/>
</dbReference>
<accession>A0AA45WQM0</accession>
<name>A0AA45WQM0_9BACL</name>
<evidence type="ECO:0000313" key="1">
    <source>
        <dbReference type="EMBL" id="SMP25707.1"/>
    </source>
</evidence>
<organism evidence="1 2">
    <name type="scientific">Laceyella tengchongensis</name>
    <dbReference type="NCBI Taxonomy" id="574699"/>
    <lineage>
        <taxon>Bacteria</taxon>
        <taxon>Bacillati</taxon>
        <taxon>Bacillota</taxon>
        <taxon>Bacilli</taxon>
        <taxon>Bacillales</taxon>
        <taxon>Thermoactinomycetaceae</taxon>
        <taxon>Laceyella</taxon>
    </lineage>
</organism>
<sequence length="55" mass="6133">MGKRLISKTNQSFLFKAFQPRQATPLPLHAVLLFMRGGTGIESPFPAYNNVSKLL</sequence>
<comment type="caution">
    <text evidence="1">The sequence shown here is derived from an EMBL/GenBank/DDBJ whole genome shotgun (WGS) entry which is preliminary data.</text>
</comment>
<dbReference type="AlphaFoldDB" id="A0AA45WQM0"/>
<keyword evidence="2" id="KW-1185">Reference proteome</keyword>
<protein>
    <submittedName>
        <fullName evidence="1">Uncharacterized protein</fullName>
    </submittedName>
</protein>